<keyword evidence="1" id="KW-0472">Membrane</keyword>
<dbReference type="PATRIC" id="fig|1280948.3.peg.772"/>
<dbReference type="InterPro" id="IPR032623">
    <property type="entry name" value="FecR_N"/>
</dbReference>
<dbReference type="InterPro" id="IPR006860">
    <property type="entry name" value="FecR"/>
</dbReference>
<sequence length="320" mass="34864">MVQDRFSDFDRREAAARWHAELQDPDVDERIWQAFRAWEQADPANAAAYQEIEAALVLLDQSSLADSWPVLPRRPRLPRLLLAGAALAAVLAAALFAVTAASPGYELRPVIHVTEIGERADVTLADGSRIHLNTDTQIEILFSQQARRLHLVSGQALFEVAPGPRPFIVDAGETETIAHGTLFDIYRREEGVRIALREGAVSVTQDHAAPILLHPGQQALARPGQPPQVTAIDPARIGQWQSGTLEFDNVTLAEAVAEMNRYATTRIVIADPALAAERISGVFPAGEQESFAEALALYLPLKAEGKAGRIVLMRADARAD</sequence>
<dbReference type="Pfam" id="PF16220">
    <property type="entry name" value="DUF4880"/>
    <property type="match status" value="1"/>
</dbReference>
<proteinExistence type="predicted"/>
<dbReference type="AlphaFoldDB" id="A0A059EAQ6"/>
<comment type="caution">
    <text evidence="4">The sequence shown here is derived from an EMBL/GenBank/DDBJ whole genome shotgun (WGS) entry which is preliminary data.</text>
</comment>
<feature type="domain" description="FecR N-terminal" evidence="3">
    <location>
        <begin position="13"/>
        <end position="54"/>
    </location>
</feature>
<protein>
    <recommendedName>
        <fullName evidence="6">FecR protein domain-containing protein</fullName>
    </recommendedName>
</protein>
<dbReference type="Gene3D" id="2.60.120.1440">
    <property type="match status" value="1"/>
</dbReference>
<dbReference type="PANTHER" id="PTHR30273:SF2">
    <property type="entry name" value="PROTEIN FECR"/>
    <property type="match status" value="1"/>
</dbReference>
<evidence type="ECO:0000259" key="3">
    <source>
        <dbReference type="Pfam" id="PF16220"/>
    </source>
</evidence>
<reference evidence="4 5" key="1">
    <citation type="journal article" date="2014" name="Antonie Van Leeuwenhoek">
        <title>Hyphomonas beringensis sp. nov. and Hyphomonas chukchiensis sp. nov., isolated from surface seawater of the Bering Sea and Chukchi Sea.</title>
        <authorList>
            <person name="Li C."/>
            <person name="Lai Q."/>
            <person name="Li G."/>
            <person name="Dong C."/>
            <person name="Wang J."/>
            <person name="Liao Y."/>
            <person name="Shao Z."/>
        </authorList>
    </citation>
    <scope>NUCLEOTIDE SEQUENCE [LARGE SCALE GENOMIC DNA]</scope>
    <source>
        <strain evidence="4 5">22II1-22F38</strain>
    </source>
</reference>
<dbReference type="EMBL" id="AWFH01000002">
    <property type="protein sequence ID" value="KCZ64690.1"/>
    <property type="molecule type" value="Genomic_DNA"/>
</dbReference>
<feature type="transmembrane region" description="Helical" evidence="1">
    <location>
        <begin position="80"/>
        <end position="101"/>
    </location>
</feature>
<keyword evidence="1" id="KW-1133">Transmembrane helix</keyword>
<feature type="domain" description="FecR protein" evidence="2">
    <location>
        <begin position="113"/>
        <end position="201"/>
    </location>
</feature>
<evidence type="ECO:0000256" key="1">
    <source>
        <dbReference type="SAM" id="Phobius"/>
    </source>
</evidence>
<name>A0A059EAQ6_9PROT</name>
<evidence type="ECO:0000313" key="5">
    <source>
        <dbReference type="Proteomes" id="UP000024547"/>
    </source>
</evidence>
<dbReference type="OrthoDB" id="7462608at2"/>
<dbReference type="InterPro" id="IPR012373">
    <property type="entry name" value="Ferrdict_sens_TM"/>
</dbReference>
<dbReference type="eggNOG" id="COG3712">
    <property type="taxonomic scope" value="Bacteria"/>
</dbReference>
<gene>
    <name evidence="4" type="ORF">HY36_12655</name>
</gene>
<dbReference type="Pfam" id="PF04773">
    <property type="entry name" value="FecR"/>
    <property type="match status" value="1"/>
</dbReference>
<dbReference type="STRING" id="1280948.HY36_12655"/>
<evidence type="ECO:0000259" key="2">
    <source>
        <dbReference type="Pfam" id="PF04773"/>
    </source>
</evidence>
<dbReference type="Gene3D" id="3.55.50.30">
    <property type="match status" value="1"/>
</dbReference>
<organism evidence="4 5">
    <name type="scientific">Hyphomonas atlantica</name>
    <dbReference type="NCBI Taxonomy" id="1280948"/>
    <lineage>
        <taxon>Bacteria</taxon>
        <taxon>Pseudomonadati</taxon>
        <taxon>Pseudomonadota</taxon>
        <taxon>Alphaproteobacteria</taxon>
        <taxon>Hyphomonadales</taxon>
        <taxon>Hyphomonadaceae</taxon>
        <taxon>Hyphomonas</taxon>
    </lineage>
</organism>
<dbReference type="PIRSF" id="PIRSF018266">
    <property type="entry name" value="FecR"/>
    <property type="match status" value="1"/>
</dbReference>
<keyword evidence="1" id="KW-0812">Transmembrane</keyword>
<dbReference type="RefSeq" id="WP_051602483.1">
    <property type="nucleotide sequence ID" value="NZ_AWFH01000002.1"/>
</dbReference>
<evidence type="ECO:0008006" key="6">
    <source>
        <dbReference type="Google" id="ProtNLM"/>
    </source>
</evidence>
<dbReference type="Proteomes" id="UP000024547">
    <property type="component" value="Unassembled WGS sequence"/>
</dbReference>
<evidence type="ECO:0000313" key="4">
    <source>
        <dbReference type="EMBL" id="KCZ64690.1"/>
    </source>
</evidence>
<keyword evidence="5" id="KW-1185">Reference proteome</keyword>
<dbReference type="PANTHER" id="PTHR30273">
    <property type="entry name" value="PERIPLASMIC SIGNAL SENSOR AND SIGMA FACTOR ACTIVATOR FECR-RELATED"/>
    <property type="match status" value="1"/>
</dbReference>
<accession>A0A059EAQ6</accession>
<dbReference type="GO" id="GO:0016989">
    <property type="term" value="F:sigma factor antagonist activity"/>
    <property type="evidence" value="ECO:0007669"/>
    <property type="project" value="TreeGrafter"/>
</dbReference>